<protein>
    <submittedName>
        <fullName evidence="1">Uncharacterized protein</fullName>
    </submittedName>
</protein>
<evidence type="ECO:0000313" key="2">
    <source>
        <dbReference type="Proteomes" id="UP000836387"/>
    </source>
</evidence>
<evidence type="ECO:0000313" key="1">
    <source>
        <dbReference type="EMBL" id="CAG9943621.1"/>
    </source>
</evidence>
<dbReference type="EMBL" id="CADEHS020000007">
    <property type="protein sequence ID" value="CAG9943621.1"/>
    <property type="molecule type" value="Genomic_DNA"/>
</dbReference>
<keyword evidence="2" id="KW-1185">Reference proteome</keyword>
<name>A0ACA9TRN8_BIOOC</name>
<proteinExistence type="predicted"/>
<accession>A0ACA9TRN8</accession>
<reference evidence="1" key="1">
    <citation type="submission" date="2020-04" db="EMBL/GenBank/DDBJ databases">
        <authorList>
            <person name="Broberg M."/>
        </authorList>
    </citation>
    <scope>NUCLEOTIDE SEQUENCE</scope>
</reference>
<comment type="caution">
    <text evidence="1">The sequence shown here is derived from an EMBL/GenBank/DDBJ whole genome shotgun (WGS) entry which is preliminary data.</text>
</comment>
<organism evidence="1 2">
    <name type="scientific">Clonostachys rosea f. rosea IK726</name>
    <dbReference type="NCBI Taxonomy" id="1349383"/>
    <lineage>
        <taxon>Eukaryota</taxon>
        <taxon>Fungi</taxon>
        <taxon>Dikarya</taxon>
        <taxon>Ascomycota</taxon>
        <taxon>Pezizomycotina</taxon>
        <taxon>Sordariomycetes</taxon>
        <taxon>Hypocreomycetidae</taxon>
        <taxon>Hypocreales</taxon>
        <taxon>Bionectriaceae</taxon>
        <taxon>Clonostachys</taxon>
    </lineage>
</organism>
<dbReference type="Proteomes" id="UP000836387">
    <property type="component" value="Unassembled WGS sequence"/>
</dbReference>
<sequence>MCEACTSVSLALGIFGVCSLIVAVALPALSELGHLPIDVSMRQEIRYGQSVILAFSSMTFVVVS</sequence>
<reference evidence="1" key="2">
    <citation type="submission" date="2021-10" db="EMBL/GenBank/DDBJ databases">
        <authorList>
            <person name="Piombo E."/>
        </authorList>
    </citation>
    <scope>NUCLEOTIDE SEQUENCE</scope>
</reference>
<gene>
    <name evidence="1" type="ORF">CRV2_00000781</name>
</gene>